<name>A0ACC2PZI5_9NEOP</name>
<organism evidence="1 2">
    <name type="scientific">Mythimna loreyi</name>
    <dbReference type="NCBI Taxonomy" id="667449"/>
    <lineage>
        <taxon>Eukaryota</taxon>
        <taxon>Metazoa</taxon>
        <taxon>Ecdysozoa</taxon>
        <taxon>Arthropoda</taxon>
        <taxon>Hexapoda</taxon>
        <taxon>Insecta</taxon>
        <taxon>Pterygota</taxon>
        <taxon>Neoptera</taxon>
        <taxon>Endopterygota</taxon>
        <taxon>Lepidoptera</taxon>
        <taxon>Glossata</taxon>
        <taxon>Ditrysia</taxon>
        <taxon>Noctuoidea</taxon>
        <taxon>Noctuidae</taxon>
        <taxon>Noctuinae</taxon>
        <taxon>Hadenini</taxon>
        <taxon>Mythimna</taxon>
    </lineage>
</organism>
<comment type="caution">
    <text evidence="1">The sequence shown here is derived from an EMBL/GenBank/DDBJ whole genome shotgun (WGS) entry which is preliminary data.</text>
</comment>
<sequence>MMRTPPAASFGSEPDLSRTEDTEFVNSRKRKNYPDKEEINQLRTDIQKMFENLKEDQEFKFQKLNNMIIDIKNQNKENMISNETLRKTLEETTGLYRDLKQKYDTLVMESCAANNKIKYLEDEVEALQRKQLETIIEIKNVPVTENENLNEIINQLHNSLKVSVAPNQVRQVYRKKIAQNKPILVEYQTAQIRANILKAIKSYNMTNKEEKFNTKALKISGDPQPVYISEALTPNARRLLYQCRDLKKKHDFKFCWVSNGRILLKKSEDQPAILIKSSEQILGIINNVTTPSSAL</sequence>
<protein>
    <submittedName>
        <fullName evidence="1">Uncharacterized protein</fullName>
    </submittedName>
</protein>
<dbReference type="EMBL" id="CM056806">
    <property type="protein sequence ID" value="KAJ8704801.1"/>
    <property type="molecule type" value="Genomic_DNA"/>
</dbReference>
<keyword evidence="2" id="KW-1185">Reference proteome</keyword>
<accession>A0ACC2PZI5</accession>
<dbReference type="Proteomes" id="UP001231649">
    <property type="component" value="Chromosome 30"/>
</dbReference>
<evidence type="ECO:0000313" key="1">
    <source>
        <dbReference type="EMBL" id="KAJ8704801.1"/>
    </source>
</evidence>
<evidence type="ECO:0000313" key="2">
    <source>
        <dbReference type="Proteomes" id="UP001231649"/>
    </source>
</evidence>
<reference evidence="1" key="1">
    <citation type="submission" date="2023-03" db="EMBL/GenBank/DDBJ databases">
        <title>Chromosome-level genomes of two armyworms, Mythimna separata and Mythimna loreyi, provide insights into the biosynthesis and reception of sex pheromones.</title>
        <authorList>
            <person name="Zhao H."/>
        </authorList>
    </citation>
    <scope>NUCLEOTIDE SEQUENCE</scope>
    <source>
        <strain evidence="1">BeijingLab</strain>
    </source>
</reference>
<proteinExistence type="predicted"/>
<gene>
    <name evidence="1" type="ORF">PYW08_012121</name>
</gene>